<dbReference type="STRING" id="33097.A0A150GNT1"/>
<gene>
    <name evidence="2" type="ORF">GPECTOR_12g424</name>
</gene>
<evidence type="ECO:0000259" key="1">
    <source>
        <dbReference type="Pfam" id="PF00078"/>
    </source>
</evidence>
<evidence type="ECO:0000313" key="3">
    <source>
        <dbReference type="Proteomes" id="UP000075714"/>
    </source>
</evidence>
<name>A0A150GNT1_GONPE</name>
<dbReference type="Pfam" id="PF00078">
    <property type="entry name" value="RVT_1"/>
    <property type="match status" value="1"/>
</dbReference>
<dbReference type="SUPFAM" id="SSF56672">
    <property type="entry name" value="DNA/RNA polymerases"/>
    <property type="match status" value="1"/>
</dbReference>
<dbReference type="PANTHER" id="PTHR33050:SF7">
    <property type="entry name" value="RIBONUCLEASE H"/>
    <property type="match status" value="1"/>
</dbReference>
<organism evidence="2 3">
    <name type="scientific">Gonium pectorale</name>
    <name type="common">Green alga</name>
    <dbReference type="NCBI Taxonomy" id="33097"/>
    <lineage>
        <taxon>Eukaryota</taxon>
        <taxon>Viridiplantae</taxon>
        <taxon>Chlorophyta</taxon>
        <taxon>core chlorophytes</taxon>
        <taxon>Chlorophyceae</taxon>
        <taxon>CS clade</taxon>
        <taxon>Chlamydomonadales</taxon>
        <taxon>Volvocaceae</taxon>
        <taxon>Gonium</taxon>
    </lineage>
</organism>
<dbReference type="InterPro" id="IPR043502">
    <property type="entry name" value="DNA/RNA_pol_sf"/>
</dbReference>
<comment type="caution">
    <text evidence="2">The sequence shown here is derived from an EMBL/GenBank/DDBJ whole genome shotgun (WGS) entry which is preliminary data.</text>
</comment>
<dbReference type="PANTHER" id="PTHR33050">
    <property type="entry name" value="REVERSE TRANSCRIPTASE DOMAIN-CONTAINING PROTEIN"/>
    <property type="match status" value="1"/>
</dbReference>
<dbReference type="Gene3D" id="3.10.10.10">
    <property type="entry name" value="HIV Type 1 Reverse Transcriptase, subunit A, domain 1"/>
    <property type="match status" value="1"/>
</dbReference>
<dbReference type="InterPro" id="IPR052055">
    <property type="entry name" value="Hepadnavirus_pol/RT"/>
</dbReference>
<dbReference type="InterPro" id="IPR000477">
    <property type="entry name" value="RT_dom"/>
</dbReference>
<dbReference type="InterPro" id="IPR043128">
    <property type="entry name" value="Rev_trsase/Diguanyl_cyclase"/>
</dbReference>
<dbReference type="Proteomes" id="UP000075714">
    <property type="component" value="Unassembled WGS sequence"/>
</dbReference>
<proteinExistence type="predicted"/>
<reference evidence="3" key="1">
    <citation type="journal article" date="2016" name="Nat. Commun.">
        <title>The Gonium pectorale genome demonstrates co-option of cell cycle regulation during the evolution of multicellularity.</title>
        <authorList>
            <person name="Hanschen E.R."/>
            <person name="Marriage T.N."/>
            <person name="Ferris P.J."/>
            <person name="Hamaji T."/>
            <person name="Toyoda A."/>
            <person name="Fujiyama A."/>
            <person name="Neme R."/>
            <person name="Noguchi H."/>
            <person name="Minakuchi Y."/>
            <person name="Suzuki M."/>
            <person name="Kawai-Toyooka H."/>
            <person name="Smith D.R."/>
            <person name="Sparks H."/>
            <person name="Anderson J."/>
            <person name="Bakaric R."/>
            <person name="Luria V."/>
            <person name="Karger A."/>
            <person name="Kirschner M.W."/>
            <person name="Durand P.M."/>
            <person name="Michod R.E."/>
            <person name="Nozaki H."/>
            <person name="Olson B.J."/>
        </authorList>
    </citation>
    <scope>NUCLEOTIDE SEQUENCE [LARGE SCALE GENOMIC DNA]</scope>
    <source>
        <strain evidence="3">NIES-2863</strain>
    </source>
</reference>
<dbReference type="Gene3D" id="3.30.70.270">
    <property type="match status" value="1"/>
</dbReference>
<evidence type="ECO:0000313" key="2">
    <source>
        <dbReference type="EMBL" id="KXZ51461.1"/>
    </source>
</evidence>
<sequence length="479" mass="53525">MLRFLEEGVRFSFVGAPGPGEKLRGLRKAKRRIVTQMQAVPGCDPETFLTGRWPHPVQFPNHRSTAEHAEFVSAEVKKALDLGVVARWPADWGRPTVVNGLRVVVSQGGRKLRLCMNPMYPNLFMHIPRVKYESIADVCGFVMEGDWMITTDDTSGYWNLLLHESMYSITAFQLGEELFYWPAMAFGFAPACWVYTLTKQEVFRPLRVLGWDLAYLIDDCLTAARTEAEARFRARQLVRLLTALGFTLGAAKCHLAPSQQVPFLGFVVDAEKQVLRVPEPKGLSGVWLVEPAAVLRLGDHDGWKGAQRVEIAQAFTDPAYWSWYASAFSQDERQALERLEGDAAPELTAAVCEARLVKASKREHHPHAAGCGYCQALPGFCPTHPQSFRQCYELWARPGRWLAEEWGARAGELSYYYYCVACGEGGQVAWAPEVGQAEAAIRNALSEGHELPGVRMNAAGKAFARQTWVLNEEGEEEAE</sequence>
<feature type="domain" description="Reverse transcriptase" evidence="1">
    <location>
        <begin position="145"/>
        <end position="267"/>
    </location>
</feature>
<dbReference type="OrthoDB" id="538944at2759"/>
<keyword evidence="3" id="KW-1185">Reference proteome</keyword>
<dbReference type="AlphaFoldDB" id="A0A150GNT1"/>
<protein>
    <recommendedName>
        <fullName evidence="1">Reverse transcriptase domain-containing protein</fullName>
    </recommendedName>
</protein>
<dbReference type="EMBL" id="LSYV01000013">
    <property type="protein sequence ID" value="KXZ51461.1"/>
    <property type="molecule type" value="Genomic_DNA"/>
</dbReference>
<accession>A0A150GNT1</accession>